<gene>
    <name evidence="2" type="ordered locus">Csal_1813</name>
</gene>
<dbReference type="STRING" id="290398.Csal_1813"/>
<dbReference type="Proteomes" id="UP000000239">
    <property type="component" value="Chromosome"/>
</dbReference>
<organism evidence="2 3">
    <name type="scientific">Chromohalobacter israelensis (strain ATCC BAA-138 / DSM 3043 / CIP 106854 / NCIMB 13768 / 1H11)</name>
    <name type="common">Chromohalobacter salexigens</name>
    <dbReference type="NCBI Taxonomy" id="290398"/>
    <lineage>
        <taxon>Bacteria</taxon>
        <taxon>Pseudomonadati</taxon>
        <taxon>Pseudomonadota</taxon>
        <taxon>Gammaproteobacteria</taxon>
        <taxon>Oceanospirillales</taxon>
        <taxon>Halomonadaceae</taxon>
        <taxon>Chromohalobacter</taxon>
    </lineage>
</organism>
<evidence type="ECO:0000313" key="2">
    <source>
        <dbReference type="EMBL" id="ABE59165.1"/>
    </source>
</evidence>
<sequence length="136" mass="14998">MKSRNRLHEEQKTPPAGVEVGKNQVSYPKQRLIAVPRIGNRATDGAPDCIPGMRTMTRALPRRTSAVACVRGCTALASRGSPGIVRFFAGRWVAFCPPLQGGRAERHMEMQDDDAKDTSIMHNALHIFPDSENLFV</sequence>
<dbReference type="AlphaFoldDB" id="Q1QWJ3"/>
<proteinExistence type="predicted"/>
<dbReference type="EMBL" id="CP000285">
    <property type="protein sequence ID" value="ABE59165.1"/>
    <property type="molecule type" value="Genomic_DNA"/>
</dbReference>
<evidence type="ECO:0000313" key="3">
    <source>
        <dbReference type="Proteomes" id="UP000000239"/>
    </source>
</evidence>
<keyword evidence="3" id="KW-1185">Reference proteome</keyword>
<name>Q1QWJ3_CHRI1</name>
<feature type="compositionally biased region" description="Basic and acidic residues" evidence="1">
    <location>
        <begin position="1"/>
        <end position="12"/>
    </location>
</feature>
<evidence type="ECO:0000256" key="1">
    <source>
        <dbReference type="SAM" id="MobiDB-lite"/>
    </source>
</evidence>
<protein>
    <submittedName>
        <fullName evidence="2">Uncharacterized protein</fullName>
    </submittedName>
</protein>
<dbReference type="HOGENOM" id="CLU_1871723_0_0_6"/>
<reference evidence="2 3" key="1">
    <citation type="journal article" date="2011" name="Stand. Genomic Sci.">
        <title>Complete genome sequence of the halophilic and highly halotolerant Chromohalobacter salexigens type strain (1H11(T)).</title>
        <authorList>
            <person name="Copeland A."/>
            <person name="O'Connor K."/>
            <person name="Lucas S."/>
            <person name="Lapidus A."/>
            <person name="Berry K.W."/>
            <person name="Detter J.C."/>
            <person name="Del Rio T.G."/>
            <person name="Hammon N."/>
            <person name="Dalin E."/>
            <person name="Tice H."/>
            <person name="Pitluck S."/>
            <person name="Bruce D."/>
            <person name="Goodwin L."/>
            <person name="Han C."/>
            <person name="Tapia R."/>
            <person name="Saunders E."/>
            <person name="Schmutz J."/>
            <person name="Brettin T."/>
            <person name="Larimer F."/>
            <person name="Land M."/>
            <person name="Hauser L."/>
            <person name="Vargas C."/>
            <person name="Nieto J.J."/>
            <person name="Kyrpides N.C."/>
            <person name="Ivanova N."/>
            <person name="Goker M."/>
            <person name="Klenk H.P."/>
            <person name="Csonka L.N."/>
            <person name="Woyke T."/>
        </authorList>
    </citation>
    <scope>NUCLEOTIDE SEQUENCE [LARGE SCALE GENOMIC DNA]</scope>
    <source>
        <strain evidence="3">ATCC BAA-138 / DSM 3043 / CIP 106854 / NCIMB 13768 / 1H11</strain>
    </source>
</reference>
<accession>Q1QWJ3</accession>
<feature type="region of interest" description="Disordered" evidence="1">
    <location>
        <begin position="1"/>
        <end position="23"/>
    </location>
</feature>
<dbReference type="KEGG" id="csa:Csal_1813"/>